<keyword evidence="2" id="KW-1185">Reference proteome</keyword>
<dbReference type="Proteomes" id="UP000504631">
    <property type="component" value="Unplaced"/>
</dbReference>
<evidence type="ECO:0000259" key="1">
    <source>
        <dbReference type="Pfam" id="PF16013"/>
    </source>
</evidence>
<organism evidence="2 4">
    <name type="scientific">Bombus vosnesenskii</name>
    <dbReference type="NCBI Taxonomy" id="207650"/>
    <lineage>
        <taxon>Eukaryota</taxon>
        <taxon>Metazoa</taxon>
        <taxon>Ecdysozoa</taxon>
        <taxon>Arthropoda</taxon>
        <taxon>Hexapoda</taxon>
        <taxon>Insecta</taxon>
        <taxon>Pterygota</taxon>
        <taxon>Neoptera</taxon>
        <taxon>Endopterygota</taxon>
        <taxon>Hymenoptera</taxon>
        <taxon>Apocrita</taxon>
        <taxon>Aculeata</taxon>
        <taxon>Apoidea</taxon>
        <taxon>Anthophila</taxon>
        <taxon>Apidae</taxon>
        <taxon>Bombus</taxon>
        <taxon>Pyrobombus</taxon>
    </lineage>
</organism>
<evidence type="ECO:0000313" key="6">
    <source>
        <dbReference type="RefSeq" id="XP_033366115.1"/>
    </source>
</evidence>
<dbReference type="InterPro" id="IPR031962">
    <property type="entry name" value="DUF4781"/>
</dbReference>
<evidence type="ECO:0000313" key="3">
    <source>
        <dbReference type="RefSeq" id="XP_033366112.1"/>
    </source>
</evidence>
<dbReference type="GeneID" id="117243058"/>
<name>A0A6J3LKR8_9HYME</name>
<dbReference type="PANTHER" id="PTHR21115:SF0">
    <property type="entry name" value="GH06117P-RELATED"/>
    <property type="match status" value="1"/>
</dbReference>
<accession>A0A6J3LKR8</accession>
<evidence type="ECO:0000313" key="2">
    <source>
        <dbReference type="Proteomes" id="UP000504631"/>
    </source>
</evidence>
<dbReference type="RefSeq" id="XP_033366115.1">
    <property type="nucleotide sequence ID" value="XM_033510224.1"/>
</dbReference>
<dbReference type="Pfam" id="PF16013">
    <property type="entry name" value="DUF4781"/>
    <property type="match status" value="1"/>
</dbReference>
<evidence type="ECO:0000313" key="5">
    <source>
        <dbReference type="RefSeq" id="XP_033366114.1"/>
    </source>
</evidence>
<gene>
    <name evidence="3 4 5 6" type="primary">LOC117243058</name>
</gene>
<dbReference type="RefSeq" id="XP_033366112.1">
    <property type="nucleotide sequence ID" value="XM_033510221.1"/>
</dbReference>
<dbReference type="RefSeq" id="XP_033366114.1">
    <property type="nucleotide sequence ID" value="XM_033510223.1"/>
</dbReference>
<evidence type="ECO:0000313" key="4">
    <source>
        <dbReference type="RefSeq" id="XP_033366113.1"/>
    </source>
</evidence>
<reference evidence="3 4" key="1">
    <citation type="submission" date="2025-04" db="UniProtKB">
        <authorList>
            <consortium name="RefSeq"/>
        </authorList>
    </citation>
    <scope>IDENTIFICATION</scope>
    <source>
        <tissue evidence="3 4">Muscle</tissue>
    </source>
</reference>
<dbReference type="PANTHER" id="PTHR21115">
    <property type="entry name" value="GH06117P-RELATED"/>
    <property type="match status" value="1"/>
</dbReference>
<dbReference type="KEGG" id="bvk:117243058"/>
<dbReference type="AlphaFoldDB" id="A0A6J3LKR8"/>
<dbReference type="RefSeq" id="XP_033366113.1">
    <property type="nucleotide sequence ID" value="XM_033510222.1"/>
</dbReference>
<feature type="domain" description="DUF4781" evidence="1">
    <location>
        <begin position="162"/>
        <end position="456"/>
    </location>
</feature>
<protein>
    <submittedName>
        <fullName evidence="3 4">Uncharacterized protein LOC117243058</fullName>
    </submittedName>
</protein>
<sequence>MNTMSSMDPVWDEMLGIAKVQQQEYYELLAEWTLYEEDEYKYLRQNIGFAIYGPASEDETADVVLYNKDKVTNNYDLVETFYYSEKAKKTIDIIYDKILQFGEENIKAGTEEKSNTKGVYYGVIFNVIFHPKNNSVNVPTLKEENEINIRLTPIFKIKYSQCKKQQIWYIDMNGRIYKSWTDYKDNNTLPPCTMVLPKDGFYQPDTTYEITEKYSTVWLEIVESPACKPINTFLNVADTASSVISAAGVVLGVASLFTPIGPVVLGATVCSGVTGAWTVSRSVKKLVNRRSHEETINPLKDKDAFSSWLGITGSTIGIAALGGSFAITKLVQNGSNIGTATRLAYNTLVLSNLGINGFGVGYQAYCIYNRYQEDGTVHFSDVVSLAAHILFFGNAILNTQFAAELIESTQGNILDNYRSTLRSKNLRRKFNRAKRTATANNTDKIFENAEVIRYINNKQQLQLENNLGAIPTQMPTISLQNNELIICGMHLLDPMKFVDILFAHDKKENEYSFNKENSNAQDKLPQLKDLLLSLLKDAFLNNGNSIKYDINQFIEILNDIRYMKNASCFLLIIFEISLALITKSSFDSEYLHKAVHFVWNYIKENFRYLDTSSINDEQMQKLLNKIIAALFEYMVVTVKELLPAFAKYMEKYGILPNNFT</sequence>
<proteinExistence type="predicted"/>